<dbReference type="Proteomes" id="UP000726170">
    <property type="component" value="Unassembled WGS sequence"/>
</dbReference>
<organism evidence="1 2">
    <name type="scientific">Clostridium mobile</name>
    <dbReference type="NCBI Taxonomy" id="2841512"/>
    <lineage>
        <taxon>Bacteria</taxon>
        <taxon>Bacillati</taxon>
        <taxon>Bacillota</taxon>
        <taxon>Clostridia</taxon>
        <taxon>Eubacteriales</taxon>
        <taxon>Clostridiaceae</taxon>
        <taxon>Clostridium</taxon>
    </lineage>
</organism>
<gene>
    <name evidence="1" type="ORF">KQI86_12395</name>
</gene>
<dbReference type="RefSeq" id="WP_216439704.1">
    <property type="nucleotide sequence ID" value="NZ_JAHLQF010000003.1"/>
</dbReference>
<name>A0ABS6EJE9_9CLOT</name>
<proteinExistence type="predicted"/>
<keyword evidence="2" id="KW-1185">Reference proteome</keyword>
<reference evidence="1 2" key="1">
    <citation type="submission" date="2021-06" db="EMBL/GenBank/DDBJ databases">
        <authorList>
            <person name="Sun Q."/>
            <person name="Li D."/>
        </authorList>
    </citation>
    <scope>NUCLEOTIDE SEQUENCE [LARGE SCALE GENOMIC DNA]</scope>
    <source>
        <strain evidence="1 2">MSJ-11</strain>
    </source>
</reference>
<accession>A0ABS6EJE9</accession>
<comment type="caution">
    <text evidence="1">The sequence shown here is derived from an EMBL/GenBank/DDBJ whole genome shotgun (WGS) entry which is preliminary data.</text>
</comment>
<sequence>MNYSMESSKKAEINMKFSEFEMPPMQDALLVGKKSPLGPESARRMVNILSPDQYEIIKIEHKCIEAIVIKKSLLNILPKETLVNLIMEEGGKIANEYMIVKALINITLQVSKSIEL</sequence>
<evidence type="ECO:0000313" key="2">
    <source>
        <dbReference type="Proteomes" id="UP000726170"/>
    </source>
</evidence>
<evidence type="ECO:0000313" key="1">
    <source>
        <dbReference type="EMBL" id="MBU5485135.1"/>
    </source>
</evidence>
<dbReference type="EMBL" id="JAHLQF010000003">
    <property type="protein sequence ID" value="MBU5485135.1"/>
    <property type="molecule type" value="Genomic_DNA"/>
</dbReference>
<protein>
    <submittedName>
        <fullName evidence="1">Uncharacterized protein</fullName>
    </submittedName>
</protein>